<dbReference type="InterPro" id="IPR001789">
    <property type="entry name" value="Sig_transdc_resp-reg_receiver"/>
</dbReference>
<evidence type="ECO:0000259" key="13">
    <source>
        <dbReference type="PROSITE" id="PS50894"/>
    </source>
</evidence>
<evidence type="ECO:0000256" key="5">
    <source>
        <dbReference type="ARBA" id="ARBA00022553"/>
    </source>
</evidence>
<dbReference type="InterPro" id="IPR004358">
    <property type="entry name" value="Sig_transdc_His_kin-like_C"/>
</dbReference>
<dbReference type="Gene3D" id="2.30.30.40">
    <property type="entry name" value="SH3 Domains"/>
    <property type="match status" value="1"/>
</dbReference>
<keyword evidence="7" id="KW-0547">Nucleotide-binding</keyword>
<evidence type="ECO:0000259" key="10">
    <source>
        <dbReference type="PROSITE" id="PS50109"/>
    </source>
</evidence>
<feature type="domain" description="Histidine kinase" evidence="10">
    <location>
        <begin position="206"/>
        <end position="462"/>
    </location>
</feature>
<evidence type="ECO:0000259" key="11">
    <source>
        <dbReference type="PROSITE" id="PS50110"/>
    </source>
</evidence>
<dbReference type="SMART" id="SM00387">
    <property type="entry name" value="HATPase_c"/>
    <property type="match status" value="1"/>
</dbReference>
<dbReference type="SMART" id="SM00448">
    <property type="entry name" value="REC"/>
    <property type="match status" value="1"/>
</dbReference>
<dbReference type="InterPro" id="IPR051315">
    <property type="entry name" value="Bact_Chemotaxis_CheA"/>
</dbReference>
<dbReference type="InterPro" id="IPR002545">
    <property type="entry name" value="CheW-lke_dom"/>
</dbReference>
<evidence type="ECO:0000256" key="2">
    <source>
        <dbReference type="ARBA" id="ARBA00012438"/>
    </source>
</evidence>
<comment type="catalytic activity">
    <reaction evidence="1">
        <text>ATP + protein L-histidine = ADP + protein N-phospho-L-histidine.</text>
        <dbReference type="EC" id="2.7.13.3"/>
    </reaction>
</comment>
<dbReference type="GO" id="GO:0006935">
    <property type="term" value="P:chemotaxis"/>
    <property type="evidence" value="ECO:0007669"/>
    <property type="project" value="UniProtKB-KW"/>
</dbReference>
<keyword evidence="8 14" id="KW-0418">Kinase</keyword>
<name>A0A5J4L327_9ZZZZ</name>
<evidence type="ECO:0000313" key="14">
    <source>
        <dbReference type="EMBL" id="GER93270.1"/>
    </source>
</evidence>
<feature type="domain" description="CheW-like" evidence="12">
    <location>
        <begin position="464"/>
        <end position="606"/>
    </location>
</feature>
<feature type="region of interest" description="Disordered" evidence="9">
    <location>
        <begin position="129"/>
        <end position="158"/>
    </location>
</feature>
<dbReference type="InterPro" id="IPR008207">
    <property type="entry name" value="Sig_transdc_His_kin_Hpt_dom"/>
</dbReference>
<dbReference type="AlphaFoldDB" id="A0A5J4L327"/>
<dbReference type="SUPFAM" id="SSF47226">
    <property type="entry name" value="Histidine-containing phosphotransfer domain, HPT domain"/>
    <property type="match status" value="1"/>
</dbReference>
<sequence length="745" mass="82368">MAIDMKKFIARFVEEAREHINKLNDGFVLLEKNPDDKETINAVFRSAHTIKGSSRMMKLTQISETAHKLEDVLGAVRDSKITLSKETFDLIFSAVDAISNMVEKTALGQEITDDNTALCEALAAAAKGSKTDITADKPAPQSESPKTEPAVPQALPTSSIEPKVEVKTTVKTPPATSETLRISANKLDRLIKLMEEIVSTKSKAKTILHDIKSLESAAKRQLELISQKAQSNTIVTAFTSLISDIKDLVSMINDYSTISSLLSDELRSTALTLRMVPLSMVFDSMPRMVRDLSRTLGKDIDIIIEGSEIELDKQIVDRLAEPILHLIRNAIDHGLEPADERKNANKPAKGTIRLSASYDAASVLIDVRDDGRGIDKEKIKEKALRKKMFTAEEIEAMSDIALMDLIFQPGFSTSAIVTDVSGRGVGLDVVKKTFVEDLKGSISIETALGSGTAFHIRLPLTLAIMRLLLISASGITFAIPAQYVKEVLRVPETEFMDVLDKKAIRLRNEFIPVERLSDILKCPDNKAQQAQKMKKTIREPLIMIIHAVAEKLGLIIDELIDEEDMVIKPFPLCIKKTGMSVGVTISGRNKVVNVLNISAVIDAIKNLKGSVVKERQIQERALNILVVDDSINTREIEKSILESYGYKVDLAEDGMDGLNKAMKFKYDAVITDVEMPLMDGFSLTERLRAEESYKDTPIIIVTSRSKEDDKMRGIRVGADAYIVKGSFDQNNLIETLQNLVGFQQS</sequence>
<dbReference type="FunFam" id="3.30.565.10:FF:000016">
    <property type="entry name" value="Chemotaxis protein CheA, putative"/>
    <property type="match status" value="1"/>
</dbReference>
<reference evidence="14" key="1">
    <citation type="submission" date="2019-10" db="EMBL/GenBank/DDBJ databases">
        <title>Metagenomic sequencing of thiosulfate-disproportionating enrichment culture.</title>
        <authorList>
            <person name="Umezawa K."/>
            <person name="Kojima H."/>
            <person name="Fukui M."/>
        </authorList>
    </citation>
    <scope>NUCLEOTIDE SEQUENCE</scope>
    <source>
        <strain evidence="14">45J</strain>
    </source>
</reference>
<dbReference type="PROSITE" id="PS50110">
    <property type="entry name" value="RESPONSE_REGULATORY"/>
    <property type="match status" value="1"/>
</dbReference>
<evidence type="ECO:0000256" key="6">
    <source>
        <dbReference type="ARBA" id="ARBA00022679"/>
    </source>
</evidence>
<organism evidence="14">
    <name type="scientific">hot springs metagenome</name>
    <dbReference type="NCBI Taxonomy" id="433727"/>
    <lineage>
        <taxon>unclassified sequences</taxon>
        <taxon>metagenomes</taxon>
        <taxon>ecological metagenomes</taxon>
    </lineage>
</organism>
<dbReference type="EC" id="2.7.13.3" evidence="2"/>
<dbReference type="InterPro" id="IPR036890">
    <property type="entry name" value="HATPase_C_sf"/>
</dbReference>
<dbReference type="EMBL" id="BLAB01000001">
    <property type="protein sequence ID" value="GER93270.1"/>
    <property type="molecule type" value="Genomic_DNA"/>
</dbReference>
<keyword evidence="4" id="KW-0145">Chemotaxis</keyword>
<feature type="domain" description="Response regulatory" evidence="11">
    <location>
        <begin position="623"/>
        <end position="739"/>
    </location>
</feature>
<dbReference type="GO" id="GO:0005737">
    <property type="term" value="C:cytoplasm"/>
    <property type="evidence" value="ECO:0007669"/>
    <property type="project" value="InterPro"/>
</dbReference>
<feature type="domain" description="HPt" evidence="13">
    <location>
        <begin position="1"/>
        <end position="105"/>
    </location>
</feature>
<comment type="caution">
    <text evidence="14">The sequence shown here is derived from an EMBL/GenBank/DDBJ whole genome shotgun (WGS) entry which is preliminary data.</text>
</comment>
<dbReference type="PRINTS" id="PR00344">
    <property type="entry name" value="BCTRLSENSOR"/>
</dbReference>
<dbReference type="InterPro" id="IPR004105">
    <property type="entry name" value="CheA-like_dim"/>
</dbReference>
<proteinExistence type="predicted"/>
<dbReference type="Gene3D" id="3.40.50.2300">
    <property type="match status" value="1"/>
</dbReference>
<dbReference type="SMART" id="SM00260">
    <property type="entry name" value="CheW"/>
    <property type="match status" value="1"/>
</dbReference>
<dbReference type="CDD" id="cd00088">
    <property type="entry name" value="HPT"/>
    <property type="match status" value="1"/>
</dbReference>
<evidence type="ECO:0000256" key="9">
    <source>
        <dbReference type="SAM" id="MobiDB-lite"/>
    </source>
</evidence>
<dbReference type="Gene3D" id="1.20.120.160">
    <property type="entry name" value="HPT domain"/>
    <property type="match status" value="1"/>
</dbReference>
<gene>
    <name evidence="14" type="ORF">A45J_1006</name>
</gene>
<dbReference type="Pfam" id="PF01584">
    <property type="entry name" value="CheW"/>
    <property type="match status" value="1"/>
</dbReference>
<dbReference type="InterPro" id="IPR036061">
    <property type="entry name" value="CheW-like_dom_sf"/>
</dbReference>
<evidence type="ECO:0000259" key="12">
    <source>
        <dbReference type="PROSITE" id="PS50851"/>
    </source>
</evidence>
<dbReference type="InterPro" id="IPR036641">
    <property type="entry name" value="HPT_dom_sf"/>
</dbReference>
<dbReference type="PROSITE" id="PS50109">
    <property type="entry name" value="HIS_KIN"/>
    <property type="match status" value="1"/>
</dbReference>
<dbReference type="SUPFAM" id="SSF50341">
    <property type="entry name" value="CheW-like"/>
    <property type="match status" value="1"/>
</dbReference>
<dbReference type="Pfam" id="PF02895">
    <property type="entry name" value="H-kinase_dim"/>
    <property type="match status" value="1"/>
</dbReference>
<dbReference type="PANTHER" id="PTHR43395">
    <property type="entry name" value="SENSOR HISTIDINE KINASE CHEA"/>
    <property type="match status" value="1"/>
</dbReference>
<dbReference type="PROSITE" id="PS50851">
    <property type="entry name" value="CHEW"/>
    <property type="match status" value="1"/>
</dbReference>
<accession>A0A5J4L327</accession>
<dbReference type="InterPro" id="IPR003594">
    <property type="entry name" value="HATPase_dom"/>
</dbReference>
<evidence type="ECO:0000256" key="1">
    <source>
        <dbReference type="ARBA" id="ARBA00000085"/>
    </source>
</evidence>
<dbReference type="SUPFAM" id="SSF52172">
    <property type="entry name" value="CheY-like"/>
    <property type="match status" value="1"/>
</dbReference>
<keyword evidence="5" id="KW-0597">Phosphoprotein</keyword>
<evidence type="ECO:0000256" key="7">
    <source>
        <dbReference type="ARBA" id="ARBA00022741"/>
    </source>
</evidence>
<evidence type="ECO:0000256" key="3">
    <source>
        <dbReference type="ARBA" id="ARBA00021495"/>
    </source>
</evidence>
<protein>
    <recommendedName>
        <fullName evidence="3">Chemotaxis protein CheA</fullName>
        <ecNumber evidence="2">2.7.13.3</ecNumber>
    </recommendedName>
</protein>
<keyword evidence="6" id="KW-0808">Transferase</keyword>
<evidence type="ECO:0000256" key="8">
    <source>
        <dbReference type="ARBA" id="ARBA00022777"/>
    </source>
</evidence>
<dbReference type="Pfam" id="PF01627">
    <property type="entry name" value="Hpt"/>
    <property type="match status" value="1"/>
</dbReference>
<dbReference type="Pfam" id="PF02518">
    <property type="entry name" value="HATPase_c"/>
    <property type="match status" value="1"/>
</dbReference>
<dbReference type="GO" id="GO:0000155">
    <property type="term" value="F:phosphorelay sensor kinase activity"/>
    <property type="evidence" value="ECO:0007669"/>
    <property type="project" value="InterPro"/>
</dbReference>
<dbReference type="SUPFAM" id="SSF55874">
    <property type="entry name" value="ATPase domain of HSP90 chaperone/DNA topoisomerase II/histidine kinase"/>
    <property type="match status" value="1"/>
</dbReference>
<dbReference type="InterPro" id="IPR005467">
    <property type="entry name" value="His_kinase_dom"/>
</dbReference>
<dbReference type="Gene3D" id="3.30.565.10">
    <property type="entry name" value="Histidine kinase-like ATPase, C-terminal domain"/>
    <property type="match status" value="1"/>
</dbReference>
<dbReference type="PROSITE" id="PS50894">
    <property type="entry name" value="HPT"/>
    <property type="match status" value="1"/>
</dbReference>
<dbReference type="SMART" id="SM00073">
    <property type="entry name" value="HPT"/>
    <property type="match status" value="1"/>
</dbReference>
<dbReference type="InterPro" id="IPR011006">
    <property type="entry name" value="CheY-like_superfamily"/>
</dbReference>
<dbReference type="PANTHER" id="PTHR43395:SF10">
    <property type="entry name" value="CHEMOTAXIS PROTEIN CHEA"/>
    <property type="match status" value="1"/>
</dbReference>
<dbReference type="SMART" id="SM01231">
    <property type="entry name" value="H-kinase_dim"/>
    <property type="match status" value="1"/>
</dbReference>
<evidence type="ECO:0000256" key="4">
    <source>
        <dbReference type="ARBA" id="ARBA00022500"/>
    </source>
</evidence>
<dbReference type="Pfam" id="PF00072">
    <property type="entry name" value="Response_reg"/>
    <property type="match status" value="1"/>
</dbReference>
<dbReference type="CDD" id="cd16916">
    <property type="entry name" value="HATPase_CheA-like"/>
    <property type="match status" value="1"/>
</dbReference>